<dbReference type="Pfam" id="PF00652">
    <property type="entry name" value="Ricin_B_lectin"/>
    <property type="match status" value="1"/>
</dbReference>
<evidence type="ECO:0000256" key="2">
    <source>
        <dbReference type="SAM" id="Phobius"/>
    </source>
</evidence>
<dbReference type="EMBL" id="LT598496">
    <property type="protein sequence ID" value="SBV27755.1"/>
    <property type="molecule type" value="Genomic_DNA"/>
</dbReference>
<accession>A0A1C3N5A6</accession>
<gene>
    <name evidence="4" type="ORF">GA0070620_3282</name>
</gene>
<keyword evidence="2" id="KW-0812">Transmembrane</keyword>
<dbReference type="Gene3D" id="2.80.10.50">
    <property type="match status" value="2"/>
</dbReference>
<feature type="region of interest" description="Disordered" evidence="1">
    <location>
        <begin position="1"/>
        <end position="28"/>
    </location>
</feature>
<dbReference type="CDD" id="cd00161">
    <property type="entry name" value="beta-trefoil_Ricin-like"/>
    <property type="match status" value="1"/>
</dbReference>
<dbReference type="STRING" id="307121.GA0070620_3282"/>
<dbReference type="Proteomes" id="UP000199393">
    <property type="component" value="Chromosome I"/>
</dbReference>
<keyword evidence="2" id="KW-1133">Transmembrane helix</keyword>
<dbReference type="InterPro" id="IPR000772">
    <property type="entry name" value="Ricin_B_lectin"/>
</dbReference>
<dbReference type="InterPro" id="IPR035992">
    <property type="entry name" value="Ricin_B-like_lectins"/>
</dbReference>
<keyword evidence="4" id="KW-0430">Lectin</keyword>
<protein>
    <submittedName>
        <fullName evidence="4">Ricin-type beta-trefoil lectin domain-containing protein</fullName>
    </submittedName>
</protein>
<feature type="transmembrane region" description="Helical" evidence="2">
    <location>
        <begin position="33"/>
        <end position="53"/>
    </location>
</feature>
<evidence type="ECO:0000313" key="5">
    <source>
        <dbReference type="Proteomes" id="UP000199393"/>
    </source>
</evidence>
<dbReference type="PATRIC" id="fig|307121.4.peg.3350"/>
<dbReference type="SMART" id="SM00458">
    <property type="entry name" value="RICIN"/>
    <property type="match status" value="1"/>
</dbReference>
<evidence type="ECO:0000256" key="1">
    <source>
        <dbReference type="SAM" id="MobiDB-lite"/>
    </source>
</evidence>
<dbReference type="RefSeq" id="WP_091598841.1">
    <property type="nucleotide sequence ID" value="NZ_JBHRWG010000004.1"/>
</dbReference>
<feature type="region of interest" description="Disordered" evidence="1">
    <location>
        <begin position="53"/>
        <end position="111"/>
    </location>
</feature>
<proteinExistence type="predicted"/>
<keyword evidence="2" id="KW-0472">Membrane</keyword>
<evidence type="ECO:0000259" key="3">
    <source>
        <dbReference type="SMART" id="SM00458"/>
    </source>
</evidence>
<dbReference type="AlphaFoldDB" id="A0A1C3N5A6"/>
<dbReference type="OrthoDB" id="4273937at2"/>
<keyword evidence="5" id="KW-1185">Reference proteome</keyword>
<dbReference type="SUPFAM" id="SSF50370">
    <property type="entry name" value="Ricin B-like lectins"/>
    <property type="match status" value="1"/>
</dbReference>
<feature type="domain" description="Ricin B lectin" evidence="3">
    <location>
        <begin position="109"/>
        <end position="244"/>
    </location>
</feature>
<name>A0A1C3N5A6_9ACTN</name>
<dbReference type="GO" id="GO:0030246">
    <property type="term" value="F:carbohydrate binding"/>
    <property type="evidence" value="ECO:0007669"/>
    <property type="project" value="UniProtKB-KW"/>
</dbReference>
<evidence type="ECO:0000313" key="4">
    <source>
        <dbReference type="EMBL" id="SBV27755.1"/>
    </source>
</evidence>
<organism evidence="4 5">
    <name type="scientific">Micromonospora krabiensis</name>
    <dbReference type="NCBI Taxonomy" id="307121"/>
    <lineage>
        <taxon>Bacteria</taxon>
        <taxon>Bacillati</taxon>
        <taxon>Actinomycetota</taxon>
        <taxon>Actinomycetes</taxon>
        <taxon>Micromonosporales</taxon>
        <taxon>Micromonosporaceae</taxon>
        <taxon>Micromonospora</taxon>
    </lineage>
</organism>
<dbReference type="PROSITE" id="PS50231">
    <property type="entry name" value="RICIN_B_LECTIN"/>
    <property type="match status" value="1"/>
</dbReference>
<feature type="compositionally biased region" description="Low complexity" evidence="1">
    <location>
        <begin position="67"/>
        <end position="97"/>
    </location>
</feature>
<sequence length="244" mass="24437">MSDPADRPDPPGTVYGSPRPARPGPPRDPLMRVALAVGLVGVLLGVLFATGVFRDDDGPTKPAAVDTPATGPVTSPAAGGPTPTATTGSPSPSASAPSPTPTAPAQPGGPTVLRAVTSGLCLALDGDGEKAEAELAACSGGPEQQWVVSPVTADVVTLTNAAYGQCLDVEGGSPDDGARLQQFPCHGQPNQQWRLAPTGTGPLLLVAVHSGKCGQADDDGAEAGDSVRQQLCDGAVRQQQWTLG</sequence>
<reference evidence="5" key="1">
    <citation type="submission" date="2016-06" db="EMBL/GenBank/DDBJ databases">
        <authorList>
            <person name="Varghese N."/>
        </authorList>
    </citation>
    <scope>NUCLEOTIDE SEQUENCE [LARGE SCALE GENOMIC DNA]</scope>
    <source>
        <strain evidence="5">DSM 45344</strain>
    </source>
</reference>